<name>A0A2G2XBA9_CAPBA</name>
<dbReference type="PANTHER" id="PTHR31234:SF72">
    <property type="entry name" value="NDR1_HIN1-LIKE PROTEIN 6"/>
    <property type="match status" value="1"/>
</dbReference>
<evidence type="ECO:0000313" key="9">
    <source>
        <dbReference type="Proteomes" id="UP000224567"/>
    </source>
</evidence>
<dbReference type="GO" id="GO:0005886">
    <property type="term" value="C:plasma membrane"/>
    <property type="evidence" value="ECO:0007669"/>
    <property type="project" value="TreeGrafter"/>
</dbReference>
<dbReference type="STRING" id="33114.A0A2G2XBA9"/>
<evidence type="ECO:0000259" key="7">
    <source>
        <dbReference type="Pfam" id="PF03168"/>
    </source>
</evidence>
<feature type="domain" description="Late embryogenesis abundant protein LEA-2 subgroup" evidence="7">
    <location>
        <begin position="129"/>
        <end position="230"/>
    </location>
</feature>
<comment type="caution">
    <text evidence="8">The sequence shown here is derived from an EMBL/GenBank/DDBJ whole genome shotgun (WGS) entry which is preliminary data.</text>
</comment>
<evidence type="ECO:0000256" key="4">
    <source>
        <dbReference type="ARBA" id="ARBA00023136"/>
    </source>
</evidence>
<evidence type="ECO:0000256" key="1">
    <source>
        <dbReference type="ARBA" id="ARBA00004167"/>
    </source>
</evidence>
<dbReference type="InterPro" id="IPR004864">
    <property type="entry name" value="LEA_2"/>
</dbReference>
<dbReference type="SUPFAM" id="SSF117070">
    <property type="entry name" value="LEA14-like"/>
    <property type="match status" value="1"/>
</dbReference>
<dbReference type="AlphaFoldDB" id="A0A2G2XBA9"/>
<reference evidence="9" key="2">
    <citation type="journal article" date="2017" name="J. Anim. Genet.">
        <title>Multiple reference genome sequences of hot pepper reveal the massive evolution of plant disease resistance genes by retroduplication.</title>
        <authorList>
            <person name="Kim S."/>
            <person name="Park J."/>
            <person name="Yeom S.-I."/>
            <person name="Kim Y.-M."/>
            <person name="Seo E."/>
            <person name="Kim K.-T."/>
            <person name="Kim M.-S."/>
            <person name="Lee J.M."/>
            <person name="Cheong K."/>
            <person name="Shin H.-S."/>
            <person name="Kim S.-B."/>
            <person name="Han K."/>
            <person name="Lee J."/>
            <person name="Park M."/>
            <person name="Lee H.-A."/>
            <person name="Lee H.-Y."/>
            <person name="Lee Y."/>
            <person name="Oh S."/>
            <person name="Lee J.H."/>
            <person name="Choi E."/>
            <person name="Choi E."/>
            <person name="Lee S.E."/>
            <person name="Jeon J."/>
            <person name="Kim H."/>
            <person name="Choi G."/>
            <person name="Song H."/>
            <person name="Lee J."/>
            <person name="Lee S.-C."/>
            <person name="Kwon J.-K."/>
            <person name="Lee H.-Y."/>
            <person name="Koo N."/>
            <person name="Hong Y."/>
            <person name="Kim R.W."/>
            <person name="Kang W.-H."/>
            <person name="Huh J.H."/>
            <person name="Kang B.-C."/>
            <person name="Yang T.-J."/>
            <person name="Lee Y.-H."/>
            <person name="Bennetzen J.L."/>
            <person name="Choi D."/>
        </authorList>
    </citation>
    <scope>NUCLEOTIDE SEQUENCE [LARGE SCALE GENOMIC DNA]</scope>
    <source>
        <strain evidence="9">cv. PBC81</strain>
    </source>
</reference>
<keyword evidence="3 6" id="KW-1133">Transmembrane helix</keyword>
<feature type="transmembrane region" description="Helical" evidence="6">
    <location>
        <begin position="70"/>
        <end position="96"/>
    </location>
</feature>
<dbReference type="Gene3D" id="2.60.40.1820">
    <property type="match status" value="1"/>
</dbReference>
<keyword evidence="2 6" id="KW-0812">Transmembrane</keyword>
<dbReference type="Proteomes" id="UP000224567">
    <property type="component" value="Unassembled WGS sequence"/>
</dbReference>
<accession>A0A2G2XBA9</accession>
<dbReference type="GO" id="GO:0098542">
    <property type="term" value="P:defense response to other organism"/>
    <property type="evidence" value="ECO:0007669"/>
    <property type="project" value="InterPro"/>
</dbReference>
<gene>
    <name evidence="8" type="ORF">CQW23_03246</name>
</gene>
<reference evidence="8 9" key="1">
    <citation type="journal article" date="2017" name="Genome Biol.">
        <title>New reference genome sequences of hot pepper reveal the massive evolution of plant disease-resistance genes by retroduplication.</title>
        <authorList>
            <person name="Kim S."/>
            <person name="Park J."/>
            <person name="Yeom S.I."/>
            <person name="Kim Y.M."/>
            <person name="Seo E."/>
            <person name="Kim K.T."/>
            <person name="Kim M.S."/>
            <person name="Lee J.M."/>
            <person name="Cheong K."/>
            <person name="Shin H.S."/>
            <person name="Kim S.B."/>
            <person name="Han K."/>
            <person name="Lee J."/>
            <person name="Park M."/>
            <person name="Lee H.A."/>
            <person name="Lee H.Y."/>
            <person name="Lee Y."/>
            <person name="Oh S."/>
            <person name="Lee J.H."/>
            <person name="Choi E."/>
            <person name="Choi E."/>
            <person name="Lee S.E."/>
            <person name="Jeon J."/>
            <person name="Kim H."/>
            <person name="Choi G."/>
            <person name="Song H."/>
            <person name="Lee J."/>
            <person name="Lee S.C."/>
            <person name="Kwon J.K."/>
            <person name="Lee H.Y."/>
            <person name="Koo N."/>
            <person name="Hong Y."/>
            <person name="Kim R.W."/>
            <person name="Kang W.H."/>
            <person name="Huh J.H."/>
            <person name="Kang B.C."/>
            <person name="Yang T.J."/>
            <person name="Lee Y.H."/>
            <person name="Bennetzen J.L."/>
            <person name="Choi D."/>
        </authorList>
    </citation>
    <scope>NUCLEOTIDE SEQUENCE [LARGE SCALE GENOMIC DNA]</scope>
    <source>
        <strain evidence="9">cv. PBC81</strain>
    </source>
</reference>
<keyword evidence="9" id="KW-1185">Reference proteome</keyword>
<feature type="region of interest" description="Disordered" evidence="5">
    <location>
        <begin position="1"/>
        <end position="63"/>
    </location>
</feature>
<evidence type="ECO:0000313" key="8">
    <source>
        <dbReference type="EMBL" id="PHT54760.1"/>
    </source>
</evidence>
<keyword evidence="4 6" id="KW-0472">Membrane</keyword>
<proteinExistence type="predicted"/>
<dbReference type="InterPro" id="IPR044839">
    <property type="entry name" value="NDR1-like"/>
</dbReference>
<evidence type="ECO:0000256" key="5">
    <source>
        <dbReference type="SAM" id="MobiDB-lite"/>
    </source>
</evidence>
<evidence type="ECO:0000256" key="2">
    <source>
        <dbReference type="ARBA" id="ARBA00022692"/>
    </source>
</evidence>
<dbReference type="EMBL" id="MLFT02000002">
    <property type="protein sequence ID" value="PHT54760.1"/>
    <property type="molecule type" value="Genomic_DNA"/>
</dbReference>
<sequence>MADQQKIHPVSAPEPEQEALPKPTAPLVPRNSSRSENGDPERQQPPPLKRSLTPYSPSKPTKKRSCCKRCLCWTCCLFFLLIILLGIAAAIIYFVFQPKIPKYSVDSIRITQFNLNNDMSLSATFNVNITARNPNKKIGIYYENGSHLSVRYKGTNLCEGSLPKFYQGHKNTTLLNVNLTGRTENATNLLQLLQEDRQRGKIPLNIRVKVPVRIKLGKLKLMKWKFLLKCRLNVDNLSQDNVIRIRDNKCTVRFRF</sequence>
<protein>
    <recommendedName>
        <fullName evidence="7">Late embryogenesis abundant protein LEA-2 subgroup domain-containing protein</fullName>
    </recommendedName>
</protein>
<comment type="subcellular location">
    <subcellularLocation>
        <location evidence="1">Membrane</location>
        <topology evidence="1">Single-pass membrane protein</topology>
    </subcellularLocation>
</comment>
<dbReference type="PANTHER" id="PTHR31234">
    <property type="entry name" value="LATE EMBRYOGENESIS ABUNDANT (LEA) HYDROXYPROLINE-RICH GLYCOPROTEIN FAMILY"/>
    <property type="match status" value="1"/>
</dbReference>
<dbReference type="OrthoDB" id="1917746at2759"/>
<evidence type="ECO:0000256" key="3">
    <source>
        <dbReference type="ARBA" id="ARBA00022989"/>
    </source>
</evidence>
<dbReference type="Pfam" id="PF03168">
    <property type="entry name" value="LEA_2"/>
    <property type="match status" value="1"/>
</dbReference>
<evidence type="ECO:0000256" key="6">
    <source>
        <dbReference type="SAM" id="Phobius"/>
    </source>
</evidence>
<organism evidence="8 9">
    <name type="scientific">Capsicum baccatum</name>
    <name type="common">Peruvian pepper</name>
    <dbReference type="NCBI Taxonomy" id="33114"/>
    <lineage>
        <taxon>Eukaryota</taxon>
        <taxon>Viridiplantae</taxon>
        <taxon>Streptophyta</taxon>
        <taxon>Embryophyta</taxon>
        <taxon>Tracheophyta</taxon>
        <taxon>Spermatophyta</taxon>
        <taxon>Magnoliopsida</taxon>
        <taxon>eudicotyledons</taxon>
        <taxon>Gunneridae</taxon>
        <taxon>Pentapetalae</taxon>
        <taxon>asterids</taxon>
        <taxon>lamiids</taxon>
        <taxon>Solanales</taxon>
        <taxon>Solanaceae</taxon>
        <taxon>Solanoideae</taxon>
        <taxon>Capsiceae</taxon>
        <taxon>Capsicum</taxon>
    </lineage>
</organism>